<reference evidence="6 7" key="1">
    <citation type="submission" date="2016-11" db="EMBL/GenBank/DDBJ databases">
        <authorList>
            <person name="Jaros S."/>
            <person name="Januszkiewicz K."/>
            <person name="Wedrychowicz H."/>
        </authorList>
    </citation>
    <scope>NUCLEOTIDE SEQUENCE [LARGE SCALE GENOMIC DNA]</scope>
    <source>
        <strain evidence="6 7">DSM 21074</strain>
    </source>
</reference>
<dbReference type="Gene3D" id="3.90.1150.10">
    <property type="entry name" value="Aspartate Aminotransferase, domain 1"/>
    <property type="match status" value="1"/>
</dbReference>
<comment type="similarity">
    <text evidence="5">Belongs to the class-III pyridoxal-phosphate-dependent aminotransferase family.</text>
</comment>
<dbReference type="RefSeq" id="WP_073111573.1">
    <property type="nucleotide sequence ID" value="NZ_FQYN01000008.1"/>
</dbReference>
<organism evidence="6 7">
    <name type="scientific">Hymenobacter daecheongensis DSM 21074</name>
    <dbReference type="NCBI Taxonomy" id="1121955"/>
    <lineage>
        <taxon>Bacteria</taxon>
        <taxon>Pseudomonadati</taxon>
        <taxon>Bacteroidota</taxon>
        <taxon>Cytophagia</taxon>
        <taxon>Cytophagales</taxon>
        <taxon>Hymenobacteraceae</taxon>
        <taxon>Hymenobacter</taxon>
    </lineage>
</organism>
<dbReference type="FunFam" id="3.40.640.10:FF:000100">
    <property type="entry name" value="Putative acetylornithine aminotransferase"/>
    <property type="match status" value="1"/>
</dbReference>
<evidence type="ECO:0000256" key="5">
    <source>
        <dbReference type="RuleBase" id="RU003560"/>
    </source>
</evidence>
<evidence type="ECO:0000256" key="3">
    <source>
        <dbReference type="ARBA" id="ARBA00022679"/>
    </source>
</evidence>
<keyword evidence="4 5" id="KW-0663">Pyridoxal phosphate</keyword>
<dbReference type="PROSITE" id="PS00600">
    <property type="entry name" value="AA_TRANSFER_CLASS_3"/>
    <property type="match status" value="1"/>
</dbReference>
<proteinExistence type="inferred from homology"/>
<dbReference type="InterPro" id="IPR015422">
    <property type="entry name" value="PyrdxlP-dep_Trfase_small"/>
</dbReference>
<dbReference type="PANTHER" id="PTHR11986:SF79">
    <property type="entry name" value="ACETYLORNITHINE AMINOTRANSFERASE, MITOCHONDRIAL"/>
    <property type="match status" value="1"/>
</dbReference>
<evidence type="ECO:0000313" key="7">
    <source>
        <dbReference type="Proteomes" id="UP000184418"/>
    </source>
</evidence>
<evidence type="ECO:0000256" key="4">
    <source>
        <dbReference type="ARBA" id="ARBA00022898"/>
    </source>
</evidence>
<dbReference type="InterPro" id="IPR050103">
    <property type="entry name" value="Class-III_PLP-dep_AT"/>
</dbReference>
<dbReference type="GO" id="GO:0030170">
    <property type="term" value="F:pyridoxal phosphate binding"/>
    <property type="evidence" value="ECO:0007669"/>
    <property type="project" value="InterPro"/>
</dbReference>
<dbReference type="OrthoDB" id="9762089at2"/>
<name>A0A1M6KMJ0_9BACT</name>
<evidence type="ECO:0000256" key="2">
    <source>
        <dbReference type="ARBA" id="ARBA00022576"/>
    </source>
</evidence>
<accession>A0A1M6KMJ0</accession>
<dbReference type="EMBL" id="FQYN01000008">
    <property type="protein sequence ID" value="SHJ60140.1"/>
    <property type="molecule type" value="Genomic_DNA"/>
</dbReference>
<dbReference type="Pfam" id="PF00202">
    <property type="entry name" value="Aminotran_3"/>
    <property type="match status" value="1"/>
</dbReference>
<keyword evidence="2 6" id="KW-0032">Aminotransferase</keyword>
<evidence type="ECO:0000313" key="6">
    <source>
        <dbReference type="EMBL" id="SHJ60140.1"/>
    </source>
</evidence>
<dbReference type="InterPro" id="IPR015421">
    <property type="entry name" value="PyrdxlP-dep_Trfase_major"/>
</dbReference>
<dbReference type="InterPro" id="IPR049704">
    <property type="entry name" value="Aminotrans_3_PPA_site"/>
</dbReference>
<keyword evidence="7" id="KW-1185">Reference proteome</keyword>
<dbReference type="InterPro" id="IPR005814">
    <property type="entry name" value="Aminotrans_3"/>
</dbReference>
<dbReference type="GO" id="GO:0008483">
    <property type="term" value="F:transaminase activity"/>
    <property type="evidence" value="ECO:0007669"/>
    <property type="project" value="UniProtKB-KW"/>
</dbReference>
<dbReference type="CDD" id="cd00610">
    <property type="entry name" value="OAT_like"/>
    <property type="match status" value="1"/>
</dbReference>
<dbReference type="GO" id="GO:0042802">
    <property type="term" value="F:identical protein binding"/>
    <property type="evidence" value="ECO:0007669"/>
    <property type="project" value="TreeGrafter"/>
</dbReference>
<keyword evidence="3 6" id="KW-0808">Transferase</keyword>
<dbReference type="Gene3D" id="3.40.640.10">
    <property type="entry name" value="Type I PLP-dependent aspartate aminotransferase-like (Major domain)"/>
    <property type="match status" value="1"/>
</dbReference>
<gene>
    <name evidence="6" type="ORF">SAMN02745146_3491</name>
</gene>
<dbReference type="PIRSF" id="PIRSF000521">
    <property type="entry name" value="Transaminase_4ab_Lys_Orn"/>
    <property type="match status" value="1"/>
</dbReference>
<dbReference type="SUPFAM" id="SSF53383">
    <property type="entry name" value="PLP-dependent transferases"/>
    <property type="match status" value="1"/>
</dbReference>
<dbReference type="PANTHER" id="PTHR11986">
    <property type="entry name" value="AMINOTRANSFERASE CLASS III"/>
    <property type="match status" value="1"/>
</dbReference>
<dbReference type="STRING" id="1121955.SAMN02745146_3491"/>
<evidence type="ECO:0000256" key="1">
    <source>
        <dbReference type="ARBA" id="ARBA00001933"/>
    </source>
</evidence>
<sequence>MELFNVYPLVNITPVRALGAKLWDDQGQEYLDFYGGHAVISIGHSHPHYVQRLTEQLQNIGFYSNSVQIPIQTQLAHKLGQVSGYDDYALFLCNSGAEANENALKLASFHTGKTRVVAFKGAFHGRTSGAVAATDNPKIVAPFNAGHAISFLEYDLAAVETTLQGGDVCAVIIEPIQGVGGIIMPSDEFLQGLAALCQQYGAILIADEVQSGYGRSGRFFAHQHAGIRPDIISVAKGMGNGFPIGGILIAPELKASYGLLGTTFGGNHLACAAALAVLEVIEDENLLAHATELGNYLRTELLAHAGAEEIRGRGLMVGIKYDFPIKDVRDKLLAEHHIFVGNASDPTVLRLLPPLNITKAEVDRFLGALYALTVASPPSPLSGGEGELVLKK</sequence>
<dbReference type="InterPro" id="IPR015424">
    <property type="entry name" value="PyrdxlP-dep_Trfase"/>
</dbReference>
<comment type="cofactor">
    <cofactor evidence="1">
        <name>pyridoxal 5'-phosphate</name>
        <dbReference type="ChEBI" id="CHEBI:597326"/>
    </cofactor>
</comment>
<protein>
    <submittedName>
        <fullName evidence="6">Acetylornithine aminotransferase</fullName>
    </submittedName>
</protein>
<dbReference type="AlphaFoldDB" id="A0A1M6KMJ0"/>
<dbReference type="Proteomes" id="UP000184418">
    <property type="component" value="Unassembled WGS sequence"/>
</dbReference>